<dbReference type="EMBL" id="JAKZFC010000007">
    <property type="protein sequence ID" value="MCH7323285.1"/>
    <property type="molecule type" value="Genomic_DNA"/>
</dbReference>
<dbReference type="Gene3D" id="2.60.40.3830">
    <property type="match status" value="1"/>
</dbReference>
<name>A0ABS9UFY3_9BACL</name>
<dbReference type="Proteomes" id="UP001316087">
    <property type="component" value="Unassembled WGS sequence"/>
</dbReference>
<organism evidence="2 3">
    <name type="scientific">Solibacillus palustris</name>
    <dbReference type="NCBI Taxonomy" id="2908203"/>
    <lineage>
        <taxon>Bacteria</taxon>
        <taxon>Bacillati</taxon>
        <taxon>Bacillota</taxon>
        <taxon>Bacilli</taxon>
        <taxon>Bacillales</taxon>
        <taxon>Caryophanaceae</taxon>
        <taxon>Solibacillus</taxon>
    </lineage>
</organism>
<protein>
    <recommendedName>
        <fullName evidence="4">DUF4871 domain-containing protein</fullName>
    </recommendedName>
</protein>
<dbReference type="RefSeq" id="WP_241370459.1">
    <property type="nucleotide sequence ID" value="NZ_JAKZFC010000007.1"/>
</dbReference>
<dbReference type="PROSITE" id="PS51257">
    <property type="entry name" value="PROKAR_LIPOPROTEIN"/>
    <property type="match status" value="1"/>
</dbReference>
<accession>A0ABS9UFY3</accession>
<evidence type="ECO:0008006" key="4">
    <source>
        <dbReference type="Google" id="ProtNLM"/>
    </source>
</evidence>
<feature type="signal peptide" evidence="1">
    <location>
        <begin position="1"/>
        <end position="21"/>
    </location>
</feature>
<evidence type="ECO:0000313" key="3">
    <source>
        <dbReference type="Proteomes" id="UP001316087"/>
    </source>
</evidence>
<feature type="chain" id="PRO_5046702046" description="DUF4871 domain-containing protein" evidence="1">
    <location>
        <begin position="22"/>
        <end position="175"/>
    </location>
</feature>
<keyword evidence="1" id="KW-0732">Signal</keyword>
<reference evidence="2 3" key="1">
    <citation type="submission" date="2022-03" db="EMBL/GenBank/DDBJ databases">
        <authorList>
            <person name="Jo J.-H."/>
            <person name="Im W.-T."/>
        </authorList>
    </citation>
    <scope>NUCLEOTIDE SEQUENCE [LARGE SCALE GENOMIC DNA]</scope>
    <source>
        <strain evidence="2 3">MA9</strain>
    </source>
</reference>
<keyword evidence="3" id="KW-1185">Reference proteome</keyword>
<evidence type="ECO:0000313" key="2">
    <source>
        <dbReference type="EMBL" id="MCH7323285.1"/>
    </source>
</evidence>
<comment type="caution">
    <text evidence="2">The sequence shown here is derived from an EMBL/GenBank/DDBJ whole genome shotgun (WGS) entry which is preliminary data.</text>
</comment>
<evidence type="ECO:0000256" key="1">
    <source>
        <dbReference type="SAM" id="SignalP"/>
    </source>
</evidence>
<proteinExistence type="predicted"/>
<sequence length="175" mass="19433">MIKLPLSISLLVILLIAGCSQDNKEKTNINSNKVDTVSEENQQWDLSPEFETSTGEKLIGQKNKVGIIEGEFKAGVIEKWLWHLWGDGQTIKSGNFKVVAINKDTGEKEKVLITDAGTSNERKVWSYGELDYSPNGVRGSDSSRPSNVSFSKVGIWRLEVFIGDERFGSIVVDVK</sequence>
<gene>
    <name evidence="2" type="ORF">LZ480_15520</name>
</gene>